<proteinExistence type="inferred from homology"/>
<evidence type="ECO:0000256" key="2">
    <source>
        <dbReference type="ARBA" id="ARBA00022438"/>
    </source>
</evidence>
<organism evidence="7 8">
    <name type="scientific">Candidatus Muproteobacteria bacterium RBG_16_62_13</name>
    <dbReference type="NCBI Taxonomy" id="1817756"/>
    <lineage>
        <taxon>Bacteria</taxon>
        <taxon>Pseudomonadati</taxon>
        <taxon>Pseudomonadota</taxon>
        <taxon>Candidatus Muproteobacteria</taxon>
    </lineage>
</organism>
<dbReference type="GO" id="GO:0005737">
    <property type="term" value="C:cytoplasm"/>
    <property type="evidence" value="ECO:0007669"/>
    <property type="project" value="InterPro"/>
</dbReference>
<dbReference type="GO" id="GO:0006508">
    <property type="term" value="P:proteolysis"/>
    <property type="evidence" value="ECO:0007669"/>
    <property type="project" value="UniProtKB-KW"/>
</dbReference>
<dbReference type="PANTHER" id="PTHR11963">
    <property type="entry name" value="LEUCINE AMINOPEPTIDASE-RELATED"/>
    <property type="match status" value="1"/>
</dbReference>
<keyword evidence="5" id="KW-0464">Manganese</keyword>
<protein>
    <recommendedName>
        <fullName evidence="6">Cytosol aminopeptidase domain-containing protein</fullName>
    </recommendedName>
</protein>
<name>A0A1F6SYA8_9PROT</name>
<evidence type="ECO:0000259" key="6">
    <source>
        <dbReference type="Pfam" id="PF00883"/>
    </source>
</evidence>
<gene>
    <name evidence="7" type="ORF">A2140_09925</name>
</gene>
<keyword evidence="2" id="KW-0031">Aminopeptidase</keyword>
<dbReference type="AlphaFoldDB" id="A0A1F6SYA8"/>
<feature type="domain" description="Cytosol aminopeptidase" evidence="6">
    <location>
        <begin position="2"/>
        <end position="99"/>
    </location>
</feature>
<evidence type="ECO:0000256" key="1">
    <source>
        <dbReference type="ARBA" id="ARBA00009528"/>
    </source>
</evidence>
<evidence type="ECO:0000256" key="3">
    <source>
        <dbReference type="ARBA" id="ARBA00022670"/>
    </source>
</evidence>
<keyword evidence="4" id="KW-0378">Hydrolase</keyword>
<accession>A0A1F6SYA8</accession>
<dbReference type="Pfam" id="PF00883">
    <property type="entry name" value="Peptidase_M17"/>
    <property type="match status" value="1"/>
</dbReference>
<reference evidence="7 8" key="1">
    <citation type="journal article" date="2016" name="Nat. Commun.">
        <title>Thousands of microbial genomes shed light on interconnected biogeochemical processes in an aquifer system.</title>
        <authorList>
            <person name="Anantharaman K."/>
            <person name="Brown C.T."/>
            <person name="Hug L.A."/>
            <person name="Sharon I."/>
            <person name="Castelle C.J."/>
            <person name="Probst A.J."/>
            <person name="Thomas B.C."/>
            <person name="Singh A."/>
            <person name="Wilkins M.J."/>
            <person name="Karaoz U."/>
            <person name="Brodie E.L."/>
            <person name="Williams K.H."/>
            <person name="Hubbard S.S."/>
            <person name="Banfield J.F."/>
        </authorList>
    </citation>
    <scope>NUCLEOTIDE SEQUENCE [LARGE SCALE GENOMIC DNA]</scope>
</reference>
<sequence length="111" mass="12269">MLTNRPKWVPTIIEAGESSGERVWPFPLYPDFEKALKSDIADIKQCTLDNDADHILAATFLKKFIVGDPGWVHVDLSSGNHKGGLAHIPTDITGFGVRFTLNLLLDQKILA</sequence>
<comment type="similarity">
    <text evidence="1">Belongs to the peptidase M17 family.</text>
</comment>
<dbReference type="GO" id="GO:0030145">
    <property type="term" value="F:manganese ion binding"/>
    <property type="evidence" value="ECO:0007669"/>
    <property type="project" value="InterPro"/>
</dbReference>
<evidence type="ECO:0000256" key="5">
    <source>
        <dbReference type="ARBA" id="ARBA00023211"/>
    </source>
</evidence>
<keyword evidence="3" id="KW-0645">Protease</keyword>
<comment type="caution">
    <text evidence="7">The sequence shown here is derived from an EMBL/GenBank/DDBJ whole genome shotgun (WGS) entry which is preliminary data.</text>
</comment>
<dbReference type="InterPro" id="IPR000819">
    <property type="entry name" value="Peptidase_M17_C"/>
</dbReference>
<evidence type="ECO:0000313" key="8">
    <source>
        <dbReference type="Proteomes" id="UP000178379"/>
    </source>
</evidence>
<dbReference type="PANTHER" id="PTHR11963:SF23">
    <property type="entry name" value="CYTOSOL AMINOPEPTIDASE"/>
    <property type="match status" value="1"/>
</dbReference>
<dbReference type="Proteomes" id="UP000178379">
    <property type="component" value="Unassembled WGS sequence"/>
</dbReference>
<dbReference type="EMBL" id="MFSQ01000137">
    <property type="protein sequence ID" value="OGI37844.1"/>
    <property type="molecule type" value="Genomic_DNA"/>
</dbReference>
<evidence type="ECO:0000313" key="7">
    <source>
        <dbReference type="EMBL" id="OGI37844.1"/>
    </source>
</evidence>
<evidence type="ECO:0000256" key="4">
    <source>
        <dbReference type="ARBA" id="ARBA00022801"/>
    </source>
</evidence>
<dbReference type="Gene3D" id="3.40.630.10">
    <property type="entry name" value="Zn peptidases"/>
    <property type="match status" value="1"/>
</dbReference>
<dbReference type="STRING" id="1817756.A2140_09925"/>
<dbReference type="InterPro" id="IPR011356">
    <property type="entry name" value="Leucine_aapep/pepB"/>
</dbReference>
<dbReference type="GO" id="GO:0070006">
    <property type="term" value="F:metalloaminopeptidase activity"/>
    <property type="evidence" value="ECO:0007669"/>
    <property type="project" value="InterPro"/>
</dbReference>
<dbReference type="SUPFAM" id="SSF53187">
    <property type="entry name" value="Zn-dependent exopeptidases"/>
    <property type="match status" value="1"/>
</dbReference>